<dbReference type="Proteomes" id="UP000263336">
    <property type="component" value="Unassembled WGS sequence"/>
</dbReference>
<feature type="region of interest" description="Disordered" evidence="1">
    <location>
        <begin position="1"/>
        <end position="40"/>
    </location>
</feature>
<dbReference type="AlphaFoldDB" id="A0A3D0ZSI1"/>
<protein>
    <submittedName>
        <fullName evidence="2">Uncharacterized protein</fullName>
    </submittedName>
</protein>
<evidence type="ECO:0000313" key="2">
    <source>
        <dbReference type="EMBL" id="HCC42673.1"/>
    </source>
</evidence>
<evidence type="ECO:0000313" key="3">
    <source>
        <dbReference type="Proteomes" id="UP000263336"/>
    </source>
</evidence>
<organism evidence="2 3">
    <name type="scientific">candidate division WWE3 bacterium</name>
    <dbReference type="NCBI Taxonomy" id="2053526"/>
    <lineage>
        <taxon>Bacteria</taxon>
        <taxon>Katanobacteria</taxon>
    </lineage>
</organism>
<comment type="caution">
    <text evidence="2">The sequence shown here is derived from an EMBL/GenBank/DDBJ whole genome shotgun (WGS) entry which is preliminary data.</text>
</comment>
<reference evidence="2 3" key="1">
    <citation type="journal article" date="2018" name="Nat. Biotechnol.">
        <title>A standardized bacterial taxonomy based on genome phylogeny substantially revises the tree of life.</title>
        <authorList>
            <person name="Parks D.H."/>
            <person name="Chuvochina M."/>
            <person name="Waite D.W."/>
            <person name="Rinke C."/>
            <person name="Skarshewski A."/>
            <person name="Chaumeil P.A."/>
            <person name="Hugenholtz P."/>
        </authorList>
    </citation>
    <scope>NUCLEOTIDE SEQUENCE [LARGE SCALE GENOMIC DNA]</scope>
    <source>
        <strain evidence="2">UBA11701</strain>
    </source>
</reference>
<dbReference type="EMBL" id="DOZN01000028">
    <property type="protein sequence ID" value="HCC42673.1"/>
    <property type="molecule type" value="Genomic_DNA"/>
</dbReference>
<proteinExistence type="predicted"/>
<gene>
    <name evidence="2" type="ORF">DEP93_04395</name>
</gene>
<evidence type="ECO:0000256" key="1">
    <source>
        <dbReference type="SAM" id="MobiDB-lite"/>
    </source>
</evidence>
<accession>A0A3D0ZSI1</accession>
<name>A0A3D0ZSI1_UNCKA</name>
<sequence length="235" mass="26952">METDSVDNTSDEIAVATPEPEREEVSSIAQTAGDQPPDYGEIMHDMLKAQEARREHSRSEAEKRTKQLAVLYDEEKKVKSEIKEGKGPSEEKVEEWRREYGHEGEKKLLEFLTKVPVVSVIDWEEHEKEVRMPGKVYVARITAFEDFKGKGDFVLSWGNKEWLLVDLTVATDPEILAEKYEKEKNGGPRVLNIGYGTLWNAAQGAEYDQNRVVEAIHSMVIAYREDRLQKNQSRI</sequence>